<accession>A0A7C4TQ03</accession>
<gene>
    <name evidence="2" type="ORF">ENR63_00335</name>
</gene>
<evidence type="ECO:0000313" key="2">
    <source>
        <dbReference type="EMBL" id="HGW29363.1"/>
    </source>
</evidence>
<keyword evidence="1" id="KW-0812">Transmembrane</keyword>
<feature type="transmembrane region" description="Helical" evidence="1">
    <location>
        <begin position="38"/>
        <end position="58"/>
    </location>
</feature>
<sequence length="195" mass="22507">MRLLYSAYIKNPKNVCFDGEDNGEEVLLILRKHVITNLSWISISVLLFNMPEIMFFVFKLNGFSSWEVIPVSFRLILGMFWYAFSFGFVFVSFLTWYFSVNIVSTKRVVDIDFFGFINRRFSEALLTNIQDLTHEISGVAETIFNYGTLHIQTAGEKQEIEFEDIPRPSLAQDFISDLTRGVKADGVPDIKETNK</sequence>
<evidence type="ECO:0008006" key="3">
    <source>
        <dbReference type="Google" id="ProtNLM"/>
    </source>
</evidence>
<keyword evidence="1" id="KW-1133">Transmembrane helix</keyword>
<dbReference type="EMBL" id="DSRT01000017">
    <property type="protein sequence ID" value="HGW29363.1"/>
    <property type="molecule type" value="Genomic_DNA"/>
</dbReference>
<reference evidence="2" key="1">
    <citation type="journal article" date="2020" name="mSystems">
        <title>Genome- and Community-Level Interaction Insights into Carbon Utilization and Element Cycling Functions of Hydrothermarchaeota in Hydrothermal Sediment.</title>
        <authorList>
            <person name="Zhou Z."/>
            <person name="Liu Y."/>
            <person name="Xu W."/>
            <person name="Pan J."/>
            <person name="Luo Z.H."/>
            <person name="Li M."/>
        </authorList>
    </citation>
    <scope>NUCLEOTIDE SEQUENCE [LARGE SCALE GENOMIC DNA]</scope>
    <source>
        <strain evidence="2">SpSt-417</strain>
    </source>
</reference>
<feature type="transmembrane region" description="Helical" evidence="1">
    <location>
        <begin position="78"/>
        <end position="98"/>
    </location>
</feature>
<proteinExistence type="predicted"/>
<dbReference type="AlphaFoldDB" id="A0A7C4TQ03"/>
<protein>
    <recommendedName>
        <fullName evidence="3">DUF304 domain-containing protein</fullName>
    </recommendedName>
</protein>
<organism evidence="2">
    <name type="scientific">candidate division WWE3 bacterium</name>
    <dbReference type="NCBI Taxonomy" id="2053526"/>
    <lineage>
        <taxon>Bacteria</taxon>
        <taxon>Katanobacteria</taxon>
    </lineage>
</organism>
<comment type="caution">
    <text evidence="2">The sequence shown here is derived from an EMBL/GenBank/DDBJ whole genome shotgun (WGS) entry which is preliminary data.</text>
</comment>
<name>A0A7C4TQ03_UNCKA</name>
<keyword evidence="1" id="KW-0472">Membrane</keyword>
<evidence type="ECO:0000256" key="1">
    <source>
        <dbReference type="SAM" id="Phobius"/>
    </source>
</evidence>